<dbReference type="PROSITE" id="PS51192">
    <property type="entry name" value="HELICASE_ATP_BIND_1"/>
    <property type="match status" value="1"/>
</dbReference>
<evidence type="ECO:0000256" key="1">
    <source>
        <dbReference type="ARBA" id="ARBA00022741"/>
    </source>
</evidence>
<proteinExistence type="inferred from homology"/>
<keyword evidence="1 7" id="KW-0547">Nucleotide-binding</keyword>
<evidence type="ECO:0000313" key="12">
    <source>
        <dbReference type="EMBL" id="AXY77065.1"/>
    </source>
</evidence>
<dbReference type="SMART" id="SM00490">
    <property type="entry name" value="HELICc"/>
    <property type="match status" value="1"/>
</dbReference>
<keyword evidence="2 7" id="KW-0378">Hydrolase</keyword>
<protein>
    <submittedName>
        <fullName evidence="12">DEAD/DEAH box helicase</fullName>
    </submittedName>
</protein>
<evidence type="ECO:0000256" key="7">
    <source>
        <dbReference type="RuleBase" id="RU000492"/>
    </source>
</evidence>
<sequence length="406" mass="45645">MNFTEFGLDPALMESIESTGYEVATPIQEQVIPIILQGRDIIACAQTGTGKTAAFLLPIINRLLQHSNDGQVNCIVLVPTRELAIQIAQNLEGLSYFTSISSIAVYGGNDGMNFATEKNALSKGVDFVICTPGRLIAHLNMGYVKLTGLQFLVLDEADRMLDMGFHDDLMKIISHLPAKRQNLMFSATMAEKIRSLARKILHNPAEVNIAISKPPEKIVQEAFVVYEPQKLPLVQYILRNTHFKMVLIFCSRKQNVKQLNRELQRARFKIAEMHSDLEQSDRENVLLDFKSGRTPILVATDILSRGIDIDNIDLVINYDVPHDGEDYIHRIGRTARAESDGMAITFVSEKEQRRFADIEALLGKPVKKAMVPQELGPVPDYRASHSSFRSKSSNNKRRYGPPQRRK</sequence>
<dbReference type="GO" id="GO:0003724">
    <property type="term" value="F:RNA helicase activity"/>
    <property type="evidence" value="ECO:0007669"/>
    <property type="project" value="InterPro"/>
</dbReference>
<feature type="compositionally biased region" description="Low complexity" evidence="8">
    <location>
        <begin position="384"/>
        <end position="393"/>
    </location>
</feature>
<dbReference type="PANTHER" id="PTHR47959">
    <property type="entry name" value="ATP-DEPENDENT RNA HELICASE RHLE-RELATED"/>
    <property type="match status" value="1"/>
</dbReference>
<dbReference type="InterPro" id="IPR014001">
    <property type="entry name" value="Helicase_ATP-bd"/>
</dbReference>
<dbReference type="InterPro" id="IPR044742">
    <property type="entry name" value="DEAD/DEAH_RhlB"/>
</dbReference>
<dbReference type="PROSITE" id="PS51195">
    <property type="entry name" value="Q_MOTIF"/>
    <property type="match status" value="1"/>
</dbReference>
<dbReference type="InterPro" id="IPR011545">
    <property type="entry name" value="DEAD/DEAH_box_helicase_dom"/>
</dbReference>
<evidence type="ECO:0000259" key="10">
    <source>
        <dbReference type="PROSITE" id="PS51194"/>
    </source>
</evidence>
<dbReference type="InterPro" id="IPR014014">
    <property type="entry name" value="RNA_helicase_DEAD_Q_motif"/>
</dbReference>
<evidence type="ECO:0000256" key="5">
    <source>
        <dbReference type="ARBA" id="ARBA00038437"/>
    </source>
</evidence>
<evidence type="ECO:0000256" key="6">
    <source>
        <dbReference type="PROSITE-ProRule" id="PRU00552"/>
    </source>
</evidence>
<dbReference type="CDD" id="cd00268">
    <property type="entry name" value="DEADc"/>
    <property type="match status" value="1"/>
</dbReference>
<feature type="compositionally biased region" description="Basic residues" evidence="8">
    <location>
        <begin position="394"/>
        <end position="406"/>
    </location>
</feature>
<dbReference type="Pfam" id="PF00270">
    <property type="entry name" value="DEAD"/>
    <property type="match status" value="1"/>
</dbReference>
<dbReference type="AlphaFoldDB" id="A0A3B7MZ89"/>
<dbReference type="GO" id="GO:0005829">
    <property type="term" value="C:cytosol"/>
    <property type="evidence" value="ECO:0007669"/>
    <property type="project" value="TreeGrafter"/>
</dbReference>
<dbReference type="SUPFAM" id="SSF52540">
    <property type="entry name" value="P-loop containing nucleoside triphosphate hydrolases"/>
    <property type="match status" value="1"/>
</dbReference>
<dbReference type="RefSeq" id="WP_119052941.1">
    <property type="nucleotide sequence ID" value="NZ_CP032157.1"/>
</dbReference>
<feature type="short sequence motif" description="Q motif" evidence="6">
    <location>
        <begin position="1"/>
        <end position="29"/>
    </location>
</feature>
<feature type="domain" description="DEAD-box RNA helicase Q" evidence="11">
    <location>
        <begin position="1"/>
        <end position="29"/>
    </location>
</feature>
<evidence type="ECO:0000256" key="8">
    <source>
        <dbReference type="SAM" id="MobiDB-lite"/>
    </source>
</evidence>
<keyword evidence="4 7" id="KW-0067">ATP-binding</keyword>
<dbReference type="GO" id="GO:0005524">
    <property type="term" value="F:ATP binding"/>
    <property type="evidence" value="ECO:0007669"/>
    <property type="project" value="UniProtKB-KW"/>
</dbReference>
<dbReference type="SMART" id="SM00487">
    <property type="entry name" value="DEXDc"/>
    <property type="match status" value="1"/>
</dbReference>
<feature type="domain" description="Helicase ATP-binding" evidence="9">
    <location>
        <begin position="32"/>
        <end position="207"/>
    </location>
</feature>
<dbReference type="InterPro" id="IPR027417">
    <property type="entry name" value="P-loop_NTPase"/>
</dbReference>
<evidence type="ECO:0000259" key="9">
    <source>
        <dbReference type="PROSITE" id="PS51192"/>
    </source>
</evidence>
<dbReference type="PROSITE" id="PS00039">
    <property type="entry name" value="DEAD_ATP_HELICASE"/>
    <property type="match status" value="1"/>
</dbReference>
<keyword evidence="13" id="KW-1185">Reference proteome</keyword>
<gene>
    <name evidence="12" type="ORF">D3H65_25115</name>
</gene>
<accession>A0A3B7MZ89</accession>
<dbReference type="GO" id="GO:0016787">
    <property type="term" value="F:hydrolase activity"/>
    <property type="evidence" value="ECO:0007669"/>
    <property type="project" value="UniProtKB-KW"/>
</dbReference>
<dbReference type="OrthoDB" id="634931at2"/>
<dbReference type="PROSITE" id="PS51194">
    <property type="entry name" value="HELICASE_CTER"/>
    <property type="match status" value="1"/>
</dbReference>
<dbReference type="CDD" id="cd18787">
    <property type="entry name" value="SF2_C_DEAD"/>
    <property type="match status" value="1"/>
</dbReference>
<dbReference type="KEGG" id="pseg:D3H65_25115"/>
<evidence type="ECO:0000259" key="11">
    <source>
        <dbReference type="PROSITE" id="PS51195"/>
    </source>
</evidence>
<evidence type="ECO:0000256" key="2">
    <source>
        <dbReference type="ARBA" id="ARBA00022801"/>
    </source>
</evidence>
<feature type="region of interest" description="Disordered" evidence="8">
    <location>
        <begin position="376"/>
        <end position="406"/>
    </location>
</feature>
<name>A0A3B7MZ89_9BACT</name>
<organism evidence="12 13">
    <name type="scientific">Paraflavitalea soli</name>
    <dbReference type="NCBI Taxonomy" id="2315862"/>
    <lineage>
        <taxon>Bacteria</taxon>
        <taxon>Pseudomonadati</taxon>
        <taxon>Bacteroidota</taxon>
        <taxon>Chitinophagia</taxon>
        <taxon>Chitinophagales</taxon>
        <taxon>Chitinophagaceae</taxon>
        <taxon>Paraflavitalea</taxon>
    </lineage>
</organism>
<dbReference type="InterPro" id="IPR000629">
    <property type="entry name" value="RNA-helicase_DEAD-box_CS"/>
</dbReference>
<comment type="similarity">
    <text evidence="5 7">Belongs to the DEAD box helicase family.</text>
</comment>
<evidence type="ECO:0000256" key="4">
    <source>
        <dbReference type="ARBA" id="ARBA00022840"/>
    </source>
</evidence>
<evidence type="ECO:0000256" key="3">
    <source>
        <dbReference type="ARBA" id="ARBA00022806"/>
    </source>
</evidence>
<keyword evidence="3 7" id="KW-0347">Helicase</keyword>
<dbReference type="InterPro" id="IPR001650">
    <property type="entry name" value="Helicase_C-like"/>
</dbReference>
<dbReference type="Proteomes" id="UP000263900">
    <property type="component" value="Chromosome"/>
</dbReference>
<dbReference type="PANTHER" id="PTHR47959:SF13">
    <property type="entry name" value="ATP-DEPENDENT RNA HELICASE RHLE"/>
    <property type="match status" value="1"/>
</dbReference>
<evidence type="ECO:0000313" key="13">
    <source>
        <dbReference type="Proteomes" id="UP000263900"/>
    </source>
</evidence>
<reference evidence="12 13" key="1">
    <citation type="submission" date="2018-09" db="EMBL/GenBank/DDBJ databases">
        <title>Genome sequencing of strain 6GH32-13.</title>
        <authorList>
            <person name="Weon H.-Y."/>
            <person name="Heo J."/>
            <person name="Kwon S.-W."/>
        </authorList>
    </citation>
    <scope>NUCLEOTIDE SEQUENCE [LARGE SCALE GENOMIC DNA]</scope>
    <source>
        <strain evidence="12 13">5GH32-13</strain>
    </source>
</reference>
<feature type="domain" description="Helicase C-terminal" evidence="10">
    <location>
        <begin position="232"/>
        <end position="378"/>
    </location>
</feature>
<dbReference type="GO" id="GO:0003676">
    <property type="term" value="F:nucleic acid binding"/>
    <property type="evidence" value="ECO:0007669"/>
    <property type="project" value="InterPro"/>
</dbReference>
<dbReference type="Pfam" id="PF00271">
    <property type="entry name" value="Helicase_C"/>
    <property type="match status" value="1"/>
</dbReference>
<dbReference type="EMBL" id="CP032157">
    <property type="protein sequence ID" value="AXY77065.1"/>
    <property type="molecule type" value="Genomic_DNA"/>
</dbReference>
<dbReference type="InterPro" id="IPR050079">
    <property type="entry name" value="DEAD_box_RNA_helicase"/>
</dbReference>
<dbReference type="Gene3D" id="3.40.50.300">
    <property type="entry name" value="P-loop containing nucleotide triphosphate hydrolases"/>
    <property type="match status" value="2"/>
</dbReference>